<dbReference type="EMBL" id="JAFLCK010000050">
    <property type="protein sequence ID" value="MBN8662726.1"/>
    <property type="molecule type" value="Genomic_DNA"/>
</dbReference>
<evidence type="ECO:0000313" key="4">
    <source>
        <dbReference type="Proteomes" id="UP000664277"/>
    </source>
</evidence>
<feature type="transmembrane region" description="Helical" evidence="2">
    <location>
        <begin position="97"/>
        <end position="114"/>
    </location>
</feature>
<feature type="transmembrane region" description="Helical" evidence="2">
    <location>
        <begin position="44"/>
        <end position="61"/>
    </location>
</feature>
<gene>
    <name evidence="3" type="ORF">J0M35_20325</name>
</gene>
<organism evidence="3 4">
    <name type="scientific">Candidatus Obscuribacter phosphatis</name>
    <dbReference type="NCBI Taxonomy" id="1906157"/>
    <lineage>
        <taxon>Bacteria</taxon>
        <taxon>Bacillati</taxon>
        <taxon>Candidatus Melainabacteria</taxon>
        <taxon>Candidatus Obscuribacterales</taxon>
        <taxon>Candidatus Obscuribacteraceae</taxon>
        <taxon>Candidatus Obscuribacter</taxon>
    </lineage>
</organism>
<feature type="transmembrane region" description="Helical" evidence="2">
    <location>
        <begin position="67"/>
        <end position="85"/>
    </location>
</feature>
<evidence type="ECO:0000256" key="1">
    <source>
        <dbReference type="SAM" id="MobiDB-lite"/>
    </source>
</evidence>
<comment type="caution">
    <text evidence="3">The sequence shown here is derived from an EMBL/GenBank/DDBJ whole genome shotgun (WGS) entry which is preliminary data.</text>
</comment>
<feature type="region of interest" description="Disordered" evidence="1">
    <location>
        <begin position="198"/>
        <end position="220"/>
    </location>
</feature>
<evidence type="ECO:0000256" key="2">
    <source>
        <dbReference type="SAM" id="Phobius"/>
    </source>
</evidence>
<dbReference type="AlphaFoldDB" id="A0A8J7PFQ9"/>
<protein>
    <submittedName>
        <fullName evidence="3">DUF5134 domain-containing protein</fullName>
    </submittedName>
</protein>
<name>A0A8J7PFQ9_9BACT</name>
<feature type="transmembrane region" description="Helical" evidence="2">
    <location>
        <begin position="120"/>
        <end position="139"/>
    </location>
</feature>
<keyword evidence="2" id="KW-0812">Transmembrane</keyword>
<keyword evidence="2" id="KW-1133">Transmembrane helix</keyword>
<proteinExistence type="predicted"/>
<feature type="transmembrane region" description="Helical" evidence="2">
    <location>
        <begin position="6"/>
        <end position="23"/>
    </location>
</feature>
<keyword evidence="2" id="KW-0472">Membrane</keyword>
<accession>A0A8J7PFQ9</accession>
<reference evidence="3" key="1">
    <citation type="submission" date="2021-02" db="EMBL/GenBank/DDBJ databases">
        <title>Genome-Resolved Metagenomics of a Microbial Community Performing Photosynthetic Biological Nutrient Removal.</title>
        <authorList>
            <person name="Mcdaniel E.A."/>
        </authorList>
    </citation>
    <scope>NUCLEOTIDE SEQUENCE</scope>
    <source>
        <strain evidence="3">UWPOB_OBS1</strain>
    </source>
</reference>
<dbReference type="InterPro" id="IPR033458">
    <property type="entry name" value="DUF5134"/>
</dbReference>
<dbReference type="Proteomes" id="UP000664277">
    <property type="component" value="Unassembled WGS sequence"/>
</dbReference>
<evidence type="ECO:0000313" key="3">
    <source>
        <dbReference type="EMBL" id="MBN8662726.1"/>
    </source>
</evidence>
<feature type="transmembrane region" description="Helical" evidence="2">
    <location>
        <begin position="151"/>
        <end position="172"/>
    </location>
</feature>
<sequence length="220" mass="25398">MTASPLIVGLSAWFALGAAFYFFRLFSPAYLRRVNGYFDVENEFWHGACLLGMVACLTPWVLPLPVLFWQVLFAVGTLWYLVRAYTWGKTRPFNKRWYDLAHAAMLGGMWWMFAMPAEHLFLTVAWAAYWTWFGGYYVYRVYNDFKKPHWLGFGQDIAHLTMAVVMVLMTIWPQTYMPYHDHGHHHLPGDICGPGAAKPDVPAPELAKPDAQPGHQHHHH</sequence>
<dbReference type="Pfam" id="PF17197">
    <property type="entry name" value="DUF5134"/>
    <property type="match status" value="1"/>
</dbReference>